<evidence type="ECO:0000256" key="1">
    <source>
        <dbReference type="SAM" id="MobiDB-lite"/>
    </source>
</evidence>
<feature type="region of interest" description="Disordered" evidence="1">
    <location>
        <begin position="1"/>
        <end position="126"/>
    </location>
</feature>
<name>A0A2G9V3Z9_TELCI</name>
<dbReference type="Proteomes" id="UP000230423">
    <property type="component" value="Unassembled WGS sequence"/>
</dbReference>
<reference evidence="2 3" key="1">
    <citation type="submission" date="2015-09" db="EMBL/GenBank/DDBJ databases">
        <title>Draft genome of the parasitic nematode Teladorsagia circumcincta isolate WARC Sus (inbred).</title>
        <authorList>
            <person name="Mitreva M."/>
        </authorList>
    </citation>
    <scope>NUCLEOTIDE SEQUENCE [LARGE SCALE GENOMIC DNA]</scope>
    <source>
        <strain evidence="2 3">S</strain>
    </source>
</reference>
<keyword evidence="3" id="KW-1185">Reference proteome</keyword>
<feature type="compositionally biased region" description="Basic residues" evidence="1">
    <location>
        <begin position="20"/>
        <end position="40"/>
    </location>
</feature>
<evidence type="ECO:0000313" key="3">
    <source>
        <dbReference type="Proteomes" id="UP000230423"/>
    </source>
</evidence>
<dbReference type="AlphaFoldDB" id="A0A2G9V3Z9"/>
<organism evidence="2 3">
    <name type="scientific">Teladorsagia circumcincta</name>
    <name type="common">Brown stomach worm</name>
    <name type="synonym">Ostertagia circumcincta</name>
    <dbReference type="NCBI Taxonomy" id="45464"/>
    <lineage>
        <taxon>Eukaryota</taxon>
        <taxon>Metazoa</taxon>
        <taxon>Ecdysozoa</taxon>
        <taxon>Nematoda</taxon>
        <taxon>Chromadorea</taxon>
        <taxon>Rhabditida</taxon>
        <taxon>Rhabditina</taxon>
        <taxon>Rhabditomorpha</taxon>
        <taxon>Strongyloidea</taxon>
        <taxon>Trichostrongylidae</taxon>
        <taxon>Teladorsagia</taxon>
    </lineage>
</organism>
<evidence type="ECO:0000313" key="2">
    <source>
        <dbReference type="EMBL" id="PIO77225.1"/>
    </source>
</evidence>
<proteinExistence type="predicted"/>
<gene>
    <name evidence="2" type="ORF">TELCIR_00678</name>
</gene>
<sequence length="183" mass="21036">MTRKRSGLRGKSAESDVLARRKKGSKEKYPQTKKRRKKTKDKSLEKGSKSSEQSRSKEKSSDMSNEKDEKRSEDRIVDKIEEEKREEFPKNTRKTDDDKPLEPVKARRKSDIEKASAEEEAVKKDEEKLPFKMASLELQERKLEDIYRQGIPPNAIEKTAIDVPSNGVYANPTQPDWCIPGGI</sequence>
<accession>A0A2G9V3Z9</accession>
<protein>
    <submittedName>
        <fullName evidence="2">Uncharacterized protein</fullName>
    </submittedName>
</protein>
<feature type="compositionally biased region" description="Basic and acidic residues" evidence="1">
    <location>
        <begin position="41"/>
        <end position="126"/>
    </location>
</feature>
<dbReference type="EMBL" id="KZ345007">
    <property type="protein sequence ID" value="PIO77225.1"/>
    <property type="molecule type" value="Genomic_DNA"/>
</dbReference>